<organism evidence="9 10">
    <name type="scientific">Saccharopolyspora erythraea</name>
    <name type="common">Streptomyces erythraeus</name>
    <dbReference type="NCBI Taxonomy" id="1836"/>
    <lineage>
        <taxon>Bacteria</taxon>
        <taxon>Bacillati</taxon>
        <taxon>Actinomycetota</taxon>
        <taxon>Actinomycetes</taxon>
        <taxon>Pseudonocardiales</taxon>
        <taxon>Pseudonocardiaceae</taxon>
        <taxon>Saccharopolyspora</taxon>
    </lineage>
</organism>
<feature type="transmembrane region" description="Helical" evidence="7">
    <location>
        <begin position="401"/>
        <end position="421"/>
    </location>
</feature>
<evidence type="ECO:0000256" key="3">
    <source>
        <dbReference type="ARBA" id="ARBA00022475"/>
    </source>
</evidence>
<dbReference type="EMBL" id="BAAAGS010000032">
    <property type="protein sequence ID" value="GAA0540636.1"/>
    <property type="molecule type" value="Genomic_DNA"/>
</dbReference>
<dbReference type="Pfam" id="PF01569">
    <property type="entry name" value="PAP2"/>
    <property type="match status" value="1"/>
</dbReference>
<keyword evidence="10" id="KW-1185">Reference proteome</keyword>
<gene>
    <name evidence="9" type="ORF">GCM10009533_44610</name>
</gene>
<evidence type="ECO:0000256" key="6">
    <source>
        <dbReference type="ARBA" id="ARBA00023136"/>
    </source>
</evidence>
<feature type="transmembrane region" description="Helical" evidence="7">
    <location>
        <begin position="427"/>
        <end position="448"/>
    </location>
</feature>
<name>A0ABN1DDH0_SACER</name>
<keyword evidence="6 7" id="KW-0472">Membrane</keyword>
<dbReference type="InterPro" id="IPR032816">
    <property type="entry name" value="VTT_dom"/>
</dbReference>
<dbReference type="InterPro" id="IPR032818">
    <property type="entry name" value="DedA-like"/>
</dbReference>
<keyword evidence="4 7" id="KW-0812">Transmembrane</keyword>
<feature type="transmembrane region" description="Helical" evidence="7">
    <location>
        <begin position="294"/>
        <end position="319"/>
    </location>
</feature>
<evidence type="ECO:0000256" key="5">
    <source>
        <dbReference type="ARBA" id="ARBA00022989"/>
    </source>
</evidence>
<reference evidence="9 10" key="1">
    <citation type="journal article" date="2019" name="Int. J. Syst. Evol. Microbiol.">
        <title>The Global Catalogue of Microorganisms (GCM) 10K type strain sequencing project: providing services to taxonomists for standard genome sequencing and annotation.</title>
        <authorList>
            <consortium name="The Broad Institute Genomics Platform"/>
            <consortium name="The Broad Institute Genome Sequencing Center for Infectious Disease"/>
            <person name="Wu L."/>
            <person name="Ma J."/>
        </authorList>
    </citation>
    <scope>NUCLEOTIDE SEQUENCE [LARGE SCALE GENOMIC DNA]</scope>
    <source>
        <strain evidence="9 10">JCM 10303</strain>
    </source>
</reference>
<sequence>MNDWMLGDLAGLASPWAYVVVGVLAAGEAVFAGLLLPGELALLLGGFLAFTGHVSLPLMVLVATAAALAGPLLGYEVGRWIGPALRRGWIGRRIGAARWEKVETALTRYGGRALLFGRFVSVLRSLLPFVAGASRMPYRTFLLYTVVGGLVWGPGFVLLGYAAGHSYQAVAHLAGSAGLVLLVLLAMVVAVVAAARWAGTHRDRIRVVTASALELPWVRAVRFRFRRQLAFLARRLHPGGALGLSLTLGLLLIVGCGWAFGKITEDVLGHEELAADDSPLSHWLVAHRTGWLTVAMQVVTALGSAWIAVPATALAAALLTARGHRRRAVTTALGTVAGAAVLVNAIKLLIGRDRPDLALMLVETGSYSFPSGHAAQSAAACATIAYFAAARRPQWGHQVTAWAAAVLLALLVGFSRIYLGAHWFTDVLGGYALGLAWTATVITTTATLHRLRREKAVTDA</sequence>
<feature type="transmembrane region" description="Helical" evidence="7">
    <location>
        <begin position="43"/>
        <end position="69"/>
    </location>
</feature>
<comment type="similarity">
    <text evidence="2">Belongs to the DedA family.</text>
</comment>
<feature type="domain" description="Phosphatidic acid phosphatase type 2/haloperoxidase" evidence="8">
    <location>
        <begin position="328"/>
        <end position="442"/>
    </location>
</feature>
<evidence type="ECO:0000256" key="1">
    <source>
        <dbReference type="ARBA" id="ARBA00004651"/>
    </source>
</evidence>
<feature type="transmembrane region" description="Helical" evidence="7">
    <location>
        <begin position="331"/>
        <end position="350"/>
    </location>
</feature>
<dbReference type="RefSeq" id="WP_009949838.1">
    <property type="nucleotide sequence ID" value="NZ_BAAAGS010000032.1"/>
</dbReference>
<accession>A0ABN1DDH0</accession>
<dbReference type="PANTHER" id="PTHR30353">
    <property type="entry name" value="INNER MEMBRANE PROTEIN DEDA-RELATED"/>
    <property type="match status" value="1"/>
</dbReference>
<evidence type="ECO:0000256" key="2">
    <source>
        <dbReference type="ARBA" id="ARBA00010792"/>
    </source>
</evidence>
<dbReference type="SUPFAM" id="SSF48317">
    <property type="entry name" value="Acid phosphatase/Vanadium-dependent haloperoxidase"/>
    <property type="match status" value="1"/>
</dbReference>
<feature type="transmembrane region" description="Helical" evidence="7">
    <location>
        <begin position="236"/>
        <end position="260"/>
    </location>
</feature>
<comment type="caution">
    <text evidence="9">The sequence shown here is derived from an EMBL/GenBank/DDBJ whole genome shotgun (WGS) entry which is preliminary data.</text>
</comment>
<feature type="transmembrane region" description="Helical" evidence="7">
    <location>
        <begin position="115"/>
        <end position="134"/>
    </location>
</feature>
<comment type="subcellular location">
    <subcellularLocation>
        <location evidence="1">Cell membrane</location>
        <topology evidence="1">Multi-pass membrane protein</topology>
    </subcellularLocation>
</comment>
<evidence type="ECO:0000313" key="9">
    <source>
        <dbReference type="EMBL" id="GAA0540636.1"/>
    </source>
</evidence>
<feature type="transmembrane region" description="Helical" evidence="7">
    <location>
        <begin position="141"/>
        <end position="163"/>
    </location>
</feature>
<dbReference type="SMART" id="SM00014">
    <property type="entry name" value="acidPPc"/>
    <property type="match status" value="1"/>
</dbReference>
<evidence type="ECO:0000259" key="8">
    <source>
        <dbReference type="SMART" id="SM00014"/>
    </source>
</evidence>
<evidence type="ECO:0000313" key="10">
    <source>
        <dbReference type="Proteomes" id="UP001500729"/>
    </source>
</evidence>
<dbReference type="Gene3D" id="1.20.144.10">
    <property type="entry name" value="Phosphatidic acid phosphatase type 2/haloperoxidase"/>
    <property type="match status" value="2"/>
</dbReference>
<dbReference type="CDD" id="cd03392">
    <property type="entry name" value="PAP2_like_2"/>
    <property type="match status" value="1"/>
</dbReference>
<dbReference type="Pfam" id="PF09335">
    <property type="entry name" value="VTT_dom"/>
    <property type="match status" value="1"/>
</dbReference>
<proteinExistence type="inferred from homology"/>
<protein>
    <recommendedName>
        <fullName evidence="8">Phosphatidic acid phosphatase type 2/haloperoxidase domain-containing protein</fullName>
    </recommendedName>
</protein>
<evidence type="ECO:0000256" key="4">
    <source>
        <dbReference type="ARBA" id="ARBA00022692"/>
    </source>
</evidence>
<dbReference type="InterPro" id="IPR036938">
    <property type="entry name" value="PAP2/HPO_sf"/>
</dbReference>
<dbReference type="Proteomes" id="UP001500729">
    <property type="component" value="Unassembled WGS sequence"/>
</dbReference>
<evidence type="ECO:0000256" key="7">
    <source>
        <dbReference type="SAM" id="Phobius"/>
    </source>
</evidence>
<dbReference type="InterPro" id="IPR000326">
    <property type="entry name" value="PAP2/HPO"/>
</dbReference>
<feature type="transmembrane region" description="Helical" evidence="7">
    <location>
        <begin position="169"/>
        <end position="195"/>
    </location>
</feature>
<feature type="transmembrane region" description="Helical" evidence="7">
    <location>
        <begin position="16"/>
        <end position="36"/>
    </location>
</feature>
<keyword evidence="5 7" id="KW-1133">Transmembrane helix</keyword>
<dbReference type="PANTHER" id="PTHR30353:SF0">
    <property type="entry name" value="TRANSMEMBRANE PROTEIN"/>
    <property type="match status" value="1"/>
</dbReference>
<keyword evidence="3" id="KW-1003">Cell membrane</keyword>